<evidence type="ECO:0000313" key="1">
    <source>
        <dbReference type="EMBL" id="GIX72786.1"/>
    </source>
</evidence>
<organism evidence="1 2">
    <name type="scientific">Caerostris darwini</name>
    <dbReference type="NCBI Taxonomy" id="1538125"/>
    <lineage>
        <taxon>Eukaryota</taxon>
        <taxon>Metazoa</taxon>
        <taxon>Ecdysozoa</taxon>
        <taxon>Arthropoda</taxon>
        <taxon>Chelicerata</taxon>
        <taxon>Arachnida</taxon>
        <taxon>Araneae</taxon>
        <taxon>Araneomorphae</taxon>
        <taxon>Entelegynae</taxon>
        <taxon>Araneoidea</taxon>
        <taxon>Araneidae</taxon>
        <taxon>Caerostris</taxon>
    </lineage>
</organism>
<evidence type="ECO:0000313" key="2">
    <source>
        <dbReference type="Proteomes" id="UP001054837"/>
    </source>
</evidence>
<proteinExistence type="predicted"/>
<dbReference type="Proteomes" id="UP001054837">
    <property type="component" value="Unassembled WGS sequence"/>
</dbReference>
<comment type="caution">
    <text evidence="1">The sequence shown here is derived from an EMBL/GenBank/DDBJ whole genome shotgun (WGS) entry which is preliminary data.</text>
</comment>
<reference evidence="1 2" key="1">
    <citation type="submission" date="2021-06" db="EMBL/GenBank/DDBJ databases">
        <title>Caerostris darwini draft genome.</title>
        <authorList>
            <person name="Kono N."/>
            <person name="Arakawa K."/>
        </authorList>
    </citation>
    <scope>NUCLEOTIDE SEQUENCE [LARGE SCALE GENOMIC DNA]</scope>
</reference>
<accession>A0AAV4ML97</accession>
<dbReference type="EMBL" id="BPLQ01000562">
    <property type="protein sequence ID" value="GIX72786.1"/>
    <property type="molecule type" value="Genomic_DNA"/>
</dbReference>
<sequence>MLETQLAIAHDWNGVAHDVAQEHHQMREYLMDLLIQQRKASIKPYMVGADSVCFGTVCLIQNITSEINSELPVSVPRMAMINLERKTWLSSA</sequence>
<keyword evidence="2" id="KW-1185">Reference proteome</keyword>
<dbReference type="AlphaFoldDB" id="A0AAV4ML97"/>
<protein>
    <submittedName>
        <fullName evidence="1">Uncharacterized protein</fullName>
    </submittedName>
</protein>
<name>A0AAV4ML97_9ARAC</name>
<gene>
    <name evidence="1" type="ORF">CDAR_72111</name>
</gene>